<dbReference type="InterPro" id="IPR015943">
    <property type="entry name" value="WD40/YVTN_repeat-like_dom_sf"/>
</dbReference>
<evidence type="ECO:0000256" key="2">
    <source>
        <dbReference type="ARBA" id="ARBA00008863"/>
    </source>
</evidence>
<keyword evidence="12" id="KW-1185">Reference proteome</keyword>
<feature type="repeat" description="WD" evidence="8">
    <location>
        <begin position="236"/>
        <end position="278"/>
    </location>
</feature>
<dbReference type="SUPFAM" id="SSF50978">
    <property type="entry name" value="WD40 repeat-like"/>
    <property type="match status" value="1"/>
</dbReference>
<evidence type="ECO:0000256" key="9">
    <source>
        <dbReference type="SAM" id="MobiDB-lite"/>
    </source>
</evidence>
<dbReference type="GO" id="GO:0008270">
    <property type="term" value="F:zinc ion binding"/>
    <property type="evidence" value="ECO:0007669"/>
    <property type="project" value="UniProtKB-KW"/>
</dbReference>
<name>A0A1L0B8Q4_9ASCO</name>
<dbReference type="GO" id="GO:0005829">
    <property type="term" value="C:cytosol"/>
    <property type="evidence" value="ECO:0007669"/>
    <property type="project" value="TreeGrafter"/>
</dbReference>
<dbReference type="AlphaFoldDB" id="A0A1L0B8Q4"/>
<dbReference type="InterPro" id="IPR037590">
    <property type="entry name" value="WDR24"/>
</dbReference>
<comment type="subcellular location">
    <subcellularLocation>
        <location evidence="1">Vacuole</location>
    </subcellularLocation>
</comment>
<dbReference type="Proteomes" id="UP000183365">
    <property type="component" value="Unassembled WGS sequence"/>
</dbReference>
<dbReference type="Pfam" id="PF00400">
    <property type="entry name" value="WD40"/>
    <property type="match status" value="2"/>
</dbReference>
<dbReference type="Gene3D" id="2.130.10.10">
    <property type="entry name" value="YVTN repeat-like/Quinoprotein amine dehydrogenase"/>
    <property type="match status" value="1"/>
</dbReference>
<evidence type="ECO:0000256" key="1">
    <source>
        <dbReference type="ARBA" id="ARBA00004116"/>
    </source>
</evidence>
<dbReference type="InterPro" id="IPR049566">
    <property type="entry name" value="WDR59_RTC1-like_RING_Znf"/>
</dbReference>
<dbReference type="GO" id="GO:0016239">
    <property type="term" value="P:positive regulation of macroautophagy"/>
    <property type="evidence" value="ECO:0007669"/>
    <property type="project" value="TreeGrafter"/>
</dbReference>
<evidence type="ECO:0000313" key="11">
    <source>
        <dbReference type="EMBL" id="SGZ41515.1"/>
    </source>
</evidence>
<dbReference type="SUPFAM" id="SSF57850">
    <property type="entry name" value="RING/U-box"/>
    <property type="match status" value="1"/>
</dbReference>
<dbReference type="SMART" id="SM00320">
    <property type="entry name" value="WD40"/>
    <property type="match status" value="4"/>
</dbReference>
<sequence>MRVSSGSNNKIYDSYGTPGITHSVKINTDISSIDKIHDNSRRDRLLVTTGKYSLSLYKIIDSKSTDHETKPYASFIKRKEKKCLNEIILMKDLLHNDIFNSNSNVSLNTSFNSGNMSNVDIYNSYLSVSIPKDTKTHGNAASSSVSPQGSFKLINHAGVSSNGSSPSIQLHNPHLALQSSRNNSTNSIKSKTISTNSDVKTGYLSHNNIIAVTNTSTTVSLYDINRMEKNSLFGVIQEHTRTINSIDFHPLQSHSLLAGDMNGLVKIYDLRKIRTSSPQPLKNISDLTITTKQNDAIRDIKWNPTSSYSFATVHDSGTILKYDIRYPSQPEKKISAHDGPGLCIHWMPEGTDFLASGGRDGKLCYWYMGDNRPSLGMPEVSINVGSSIDKLKFRPLGKNSRQITFQTQSGYHMNNHEVAISCPKDQSKSNITIYKPSQMYMPMKVLGTQRSTTGFVWFDENSMFSIDKGNCISGFDLNQEPEMKDNLGGKGMMWRDIQGDGLVFAYPMGIKDRYEPVDNELDENEEYILNEQDECNNESLEQQISTTPQRDIMSGSFGNVSFKNSLSKSPIISNTNTSFLQRQRTNLIMKEKRRLSIGSSSRENAYISNSDNIKSSSSHNTFLMNLKKNGNKKPVAFNDKPCGSEESPFQHLMKSHNNWTSITSYNSIESNNTNGRVSTTSHISKTNSFSNLSNMSSSKKHPNVLYSLCLPLIMDTLVNLEEENRSGGDNMRMSTMALKLRFDPLRRFKYLSRNLAYANVNYDREEPISGSNNKDIVDFEKAERARIIQNLGFHDDWIATTESKKNFNPIIKEGLKCDSFKKKIVDEERKLNIKIYKEDYEKLKRMCEHNSKIYEELDDLSKAKLWKIIGKGVDYQLSLLLEKERNTKSSFETVIHKDEHEYDDDVAIVESDMDMQSDYELESTSSLSKTSSFVSSLKQRTSSVQHSNPNLFLINEKKKSSQKNQSKIQSDEISRKVVVFDTPEDLCLNISKPWSLPQLVNNIHLHSLKIGDLLTSSLIVLNFHQILPYSINKACDVRTSMHDFIDMLHKYELFDVSADLLKGCSLAKDILNNSNRNEGDTESTENSAMIIPDQSNQKRICCYCESKILKNTVMLLNCGHVGHTECMKSWFGTDSNACLCPFGCIGKLI</sequence>
<feature type="compositionally biased region" description="Polar residues" evidence="9">
    <location>
        <begin position="676"/>
        <end position="686"/>
    </location>
</feature>
<evidence type="ECO:0000259" key="10">
    <source>
        <dbReference type="PROSITE" id="PS50089"/>
    </source>
</evidence>
<proteinExistence type="inferred from homology"/>
<keyword evidence="7" id="KW-0862">Zinc</keyword>
<dbReference type="GO" id="GO:0005774">
    <property type="term" value="C:vacuolar membrane"/>
    <property type="evidence" value="ECO:0007669"/>
    <property type="project" value="TreeGrafter"/>
</dbReference>
<accession>A0A1L0B8Q4</accession>
<dbReference type="EMBL" id="FQNF01000111">
    <property type="protein sequence ID" value="SGZ41515.1"/>
    <property type="molecule type" value="Genomic_DNA"/>
</dbReference>
<dbReference type="InterPro" id="IPR001680">
    <property type="entry name" value="WD40_rpt"/>
</dbReference>
<evidence type="ECO:0000313" key="12">
    <source>
        <dbReference type="Proteomes" id="UP000183365"/>
    </source>
</evidence>
<reference evidence="12" key="1">
    <citation type="submission" date="2016-11" db="EMBL/GenBank/DDBJ databases">
        <authorList>
            <person name="Guldener U."/>
        </authorList>
    </citation>
    <scope>NUCLEOTIDE SEQUENCE [LARGE SCALE GENOMIC DNA]</scope>
</reference>
<evidence type="ECO:0000256" key="6">
    <source>
        <dbReference type="ARBA" id="ARBA00022737"/>
    </source>
</evidence>
<dbReference type="InterPro" id="IPR036322">
    <property type="entry name" value="WD40_repeat_dom_sf"/>
</dbReference>
<dbReference type="PROSITE" id="PS50089">
    <property type="entry name" value="ZF_RING_2"/>
    <property type="match status" value="1"/>
</dbReference>
<dbReference type="InterPro" id="IPR001841">
    <property type="entry name" value="Znf_RING"/>
</dbReference>
<organism evidence="11 12">
    <name type="scientific">Hanseniaspora guilliermondii</name>
    <dbReference type="NCBI Taxonomy" id="56406"/>
    <lineage>
        <taxon>Eukaryota</taxon>
        <taxon>Fungi</taxon>
        <taxon>Dikarya</taxon>
        <taxon>Ascomycota</taxon>
        <taxon>Saccharomycotina</taxon>
        <taxon>Saccharomycetes</taxon>
        <taxon>Saccharomycodales</taxon>
        <taxon>Saccharomycodaceae</taxon>
        <taxon>Hanseniaspora</taxon>
    </lineage>
</organism>
<keyword evidence="4" id="KW-0926">Vacuole</keyword>
<dbReference type="OrthoDB" id="3972670at2759"/>
<keyword evidence="5 8" id="KW-0853">WD repeat</keyword>
<feature type="domain" description="RING-type" evidence="10">
    <location>
        <begin position="1101"/>
        <end position="1141"/>
    </location>
</feature>
<evidence type="ECO:0000256" key="8">
    <source>
        <dbReference type="PROSITE-ProRule" id="PRU00221"/>
    </source>
</evidence>
<feature type="region of interest" description="Disordered" evidence="9">
    <location>
        <begin position="676"/>
        <end position="698"/>
    </location>
</feature>
<dbReference type="PANTHER" id="PTHR46200">
    <property type="entry name" value="GATOR COMPLEX PROTEIN WDR24"/>
    <property type="match status" value="1"/>
</dbReference>
<dbReference type="PROSITE" id="PS50082">
    <property type="entry name" value="WD_REPEATS_2"/>
    <property type="match status" value="1"/>
</dbReference>
<keyword evidence="7" id="KW-0479">Metal-binding</keyword>
<feature type="compositionally biased region" description="Low complexity" evidence="9">
    <location>
        <begin position="687"/>
        <end position="697"/>
    </location>
</feature>
<dbReference type="PANTHER" id="PTHR46200:SF1">
    <property type="entry name" value="GATOR COMPLEX PROTEIN WDR24"/>
    <property type="match status" value="1"/>
</dbReference>
<evidence type="ECO:0000256" key="5">
    <source>
        <dbReference type="ARBA" id="ARBA00022574"/>
    </source>
</evidence>
<evidence type="ECO:0000256" key="7">
    <source>
        <dbReference type="PROSITE-ProRule" id="PRU00175"/>
    </source>
</evidence>
<dbReference type="VEuPathDB" id="FungiDB:HGUI_03716"/>
<gene>
    <name evidence="11" type="ORF">HGUI_03716</name>
</gene>
<comment type="similarity">
    <text evidence="2">Belongs to the WD repeat RTC1 family.</text>
</comment>
<protein>
    <recommendedName>
        <fullName evidence="3">Restriction of telomere capping protein 1</fullName>
    </recommendedName>
</protein>
<evidence type="ECO:0000256" key="4">
    <source>
        <dbReference type="ARBA" id="ARBA00022554"/>
    </source>
</evidence>
<keyword evidence="6" id="KW-0677">Repeat</keyword>
<dbReference type="GO" id="GO:0061700">
    <property type="term" value="C:GATOR2 complex"/>
    <property type="evidence" value="ECO:0007669"/>
    <property type="project" value="TreeGrafter"/>
</dbReference>
<dbReference type="Pfam" id="PF17120">
    <property type="entry name" value="zf-RING_16"/>
    <property type="match status" value="1"/>
</dbReference>
<keyword evidence="7" id="KW-0863">Zinc-finger</keyword>
<evidence type="ECO:0000256" key="3">
    <source>
        <dbReference type="ARBA" id="ARBA00015098"/>
    </source>
</evidence>
<dbReference type="GO" id="GO:1904263">
    <property type="term" value="P:positive regulation of TORC1 signaling"/>
    <property type="evidence" value="ECO:0007669"/>
    <property type="project" value="TreeGrafter"/>
</dbReference>